<keyword evidence="4" id="KW-1185">Reference proteome</keyword>
<dbReference type="OMA" id="SPWCSLT"/>
<protein>
    <recommendedName>
        <fullName evidence="2">Alpha/beta hydrolase fold-3 domain-containing protein</fullName>
    </recommendedName>
</protein>
<dbReference type="Proteomes" id="UP000016933">
    <property type="component" value="Unassembled WGS sequence"/>
</dbReference>
<sequence length="359" mass="39830">MADRTEATLLDKLLFAPVLAKVLISTLFRAITLPLTSLTGAAKANKPMKDILFAALRTQLSSINAAQEQWTLTTTTEKNYLEFAGKEKLQPQSTVLNSGLRLHWLGPKTSDKVIVFFHGGGYVLPMSDGHFKWLLNLQVELSEKTSTSVIIVGYTLAPYGQFPKQLQQAAETLAWLIGKQKRRPRDIIIAGDSAGGNMALSLISHVIHPHPDAVKIDLNEPLAATVLISPWSRFDADYDSWKRNAKSDMLPPEATYRWSSLFLGSKPANSYSEAWRADEQWWSGLDKVTSDLLVWGGSAEVLIDSINEVGKQLKVAHPKTEIVIQKGASHEDFIIDVLLGYKHKAEGSKVIESWLSERI</sequence>
<dbReference type="SUPFAM" id="SSF53474">
    <property type="entry name" value="alpha/beta-Hydrolases"/>
    <property type="match status" value="1"/>
</dbReference>
<organism evidence="3 4">
    <name type="scientific">Dothistroma septosporum (strain NZE10 / CBS 128990)</name>
    <name type="common">Red band needle blight fungus</name>
    <name type="synonym">Mycosphaerella pini</name>
    <dbReference type="NCBI Taxonomy" id="675120"/>
    <lineage>
        <taxon>Eukaryota</taxon>
        <taxon>Fungi</taxon>
        <taxon>Dikarya</taxon>
        <taxon>Ascomycota</taxon>
        <taxon>Pezizomycotina</taxon>
        <taxon>Dothideomycetes</taxon>
        <taxon>Dothideomycetidae</taxon>
        <taxon>Mycosphaerellales</taxon>
        <taxon>Mycosphaerellaceae</taxon>
        <taxon>Dothistroma</taxon>
    </lineage>
</organism>
<evidence type="ECO:0000256" key="1">
    <source>
        <dbReference type="ARBA" id="ARBA00022801"/>
    </source>
</evidence>
<evidence type="ECO:0000313" key="4">
    <source>
        <dbReference type="Proteomes" id="UP000016933"/>
    </source>
</evidence>
<dbReference type="PANTHER" id="PTHR48081">
    <property type="entry name" value="AB HYDROLASE SUPERFAMILY PROTEIN C4A8.06C"/>
    <property type="match status" value="1"/>
</dbReference>
<dbReference type="GO" id="GO:0016787">
    <property type="term" value="F:hydrolase activity"/>
    <property type="evidence" value="ECO:0007669"/>
    <property type="project" value="UniProtKB-KW"/>
</dbReference>
<reference evidence="3 4" key="2">
    <citation type="journal article" date="2012" name="PLoS Pathog.">
        <title>Diverse lifestyles and strategies of plant pathogenesis encoded in the genomes of eighteen Dothideomycetes fungi.</title>
        <authorList>
            <person name="Ohm R.A."/>
            <person name="Feau N."/>
            <person name="Henrissat B."/>
            <person name="Schoch C.L."/>
            <person name="Horwitz B.A."/>
            <person name="Barry K.W."/>
            <person name="Condon B.J."/>
            <person name="Copeland A.C."/>
            <person name="Dhillon B."/>
            <person name="Glaser F."/>
            <person name="Hesse C.N."/>
            <person name="Kosti I."/>
            <person name="LaButti K."/>
            <person name="Lindquist E.A."/>
            <person name="Lucas S."/>
            <person name="Salamov A.A."/>
            <person name="Bradshaw R.E."/>
            <person name="Ciuffetti L."/>
            <person name="Hamelin R.C."/>
            <person name="Kema G.H.J."/>
            <person name="Lawrence C."/>
            <person name="Scott J.A."/>
            <person name="Spatafora J.W."/>
            <person name="Turgeon B.G."/>
            <person name="de Wit P.J.G.M."/>
            <person name="Zhong S."/>
            <person name="Goodwin S.B."/>
            <person name="Grigoriev I.V."/>
        </authorList>
    </citation>
    <scope>NUCLEOTIDE SEQUENCE [LARGE SCALE GENOMIC DNA]</scope>
    <source>
        <strain evidence="4">NZE10 / CBS 128990</strain>
    </source>
</reference>
<evidence type="ECO:0000313" key="3">
    <source>
        <dbReference type="EMBL" id="EME49895.1"/>
    </source>
</evidence>
<name>N1Q4U2_DOTSN</name>
<dbReference type="Gene3D" id="3.40.50.1820">
    <property type="entry name" value="alpha/beta hydrolase"/>
    <property type="match status" value="1"/>
</dbReference>
<dbReference type="Pfam" id="PF07859">
    <property type="entry name" value="Abhydrolase_3"/>
    <property type="match status" value="1"/>
</dbReference>
<dbReference type="OrthoDB" id="2152029at2759"/>
<dbReference type="eggNOG" id="KOG1515">
    <property type="taxonomic scope" value="Eukaryota"/>
</dbReference>
<dbReference type="STRING" id="675120.N1Q4U2"/>
<dbReference type="InterPro" id="IPR029058">
    <property type="entry name" value="AB_hydrolase_fold"/>
</dbReference>
<feature type="domain" description="Alpha/beta hydrolase fold-3" evidence="2">
    <location>
        <begin position="114"/>
        <end position="331"/>
    </location>
</feature>
<evidence type="ECO:0000259" key="2">
    <source>
        <dbReference type="Pfam" id="PF07859"/>
    </source>
</evidence>
<gene>
    <name evidence="3" type="ORF">DOTSEDRAFT_144320</name>
</gene>
<dbReference type="InterPro" id="IPR013094">
    <property type="entry name" value="AB_hydrolase_3"/>
</dbReference>
<dbReference type="EMBL" id="KB446535">
    <property type="protein sequence ID" value="EME49895.1"/>
    <property type="molecule type" value="Genomic_DNA"/>
</dbReference>
<keyword evidence="1" id="KW-0378">Hydrolase</keyword>
<dbReference type="InterPro" id="IPR050300">
    <property type="entry name" value="GDXG_lipolytic_enzyme"/>
</dbReference>
<proteinExistence type="predicted"/>
<dbReference type="HOGENOM" id="CLU_042179_3_0_1"/>
<accession>N1Q4U2</accession>
<dbReference type="PANTHER" id="PTHR48081:SF31">
    <property type="entry name" value="STERYL ACETYL HYDROLASE MUG81-RELATED"/>
    <property type="match status" value="1"/>
</dbReference>
<reference evidence="4" key="1">
    <citation type="journal article" date="2012" name="PLoS Genet.">
        <title>The genomes of the fungal plant pathogens Cladosporium fulvum and Dothistroma septosporum reveal adaptation to different hosts and lifestyles but also signatures of common ancestry.</title>
        <authorList>
            <person name="de Wit P.J.G.M."/>
            <person name="van der Burgt A."/>
            <person name="Oekmen B."/>
            <person name="Stergiopoulos I."/>
            <person name="Abd-Elsalam K.A."/>
            <person name="Aerts A.L."/>
            <person name="Bahkali A.H."/>
            <person name="Beenen H.G."/>
            <person name="Chettri P."/>
            <person name="Cox M.P."/>
            <person name="Datema E."/>
            <person name="de Vries R.P."/>
            <person name="Dhillon B."/>
            <person name="Ganley A.R."/>
            <person name="Griffiths S.A."/>
            <person name="Guo Y."/>
            <person name="Hamelin R.C."/>
            <person name="Henrissat B."/>
            <person name="Kabir M.S."/>
            <person name="Jashni M.K."/>
            <person name="Kema G."/>
            <person name="Klaubauf S."/>
            <person name="Lapidus A."/>
            <person name="Levasseur A."/>
            <person name="Lindquist E."/>
            <person name="Mehrabi R."/>
            <person name="Ohm R.A."/>
            <person name="Owen T.J."/>
            <person name="Salamov A."/>
            <person name="Schwelm A."/>
            <person name="Schijlen E."/>
            <person name="Sun H."/>
            <person name="van den Burg H.A."/>
            <person name="van Ham R.C.H.J."/>
            <person name="Zhang S."/>
            <person name="Goodwin S.B."/>
            <person name="Grigoriev I.V."/>
            <person name="Collemare J."/>
            <person name="Bradshaw R.E."/>
        </authorList>
    </citation>
    <scope>NUCLEOTIDE SEQUENCE [LARGE SCALE GENOMIC DNA]</scope>
    <source>
        <strain evidence="4">NZE10 / CBS 128990</strain>
    </source>
</reference>
<dbReference type="AlphaFoldDB" id="N1Q4U2"/>